<evidence type="ECO:0000313" key="2">
    <source>
        <dbReference type="Proteomes" id="UP001221757"/>
    </source>
</evidence>
<dbReference type="AlphaFoldDB" id="A0AAD7AWH9"/>
<gene>
    <name evidence="1" type="ORF">B0H17DRAFT_1155219</name>
</gene>
<organism evidence="1 2">
    <name type="scientific">Mycena rosella</name>
    <name type="common">Pink bonnet</name>
    <name type="synonym">Agaricus rosellus</name>
    <dbReference type="NCBI Taxonomy" id="1033263"/>
    <lineage>
        <taxon>Eukaryota</taxon>
        <taxon>Fungi</taxon>
        <taxon>Dikarya</taxon>
        <taxon>Basidiomycota</taxon>
        <taxon>Agaricomycotina</taxon>
        <taxon>Agaricomycetes</taxon>
        <taxon>Agaricomycetidae</taxon>
        <taxon>Agaricales</taxon>
        <taxon>Marasmiineae</taxon>
        <taxon>Mycenaceae</taxon>
        <taxon>Mycena</taxon>
    </lineage>
</organism>
<sequence length="192" mass="20707">MNQYSMRRAYPFKAARIDPVEVGATSAGVSLWLTLARPSGIFARGLSVQRYGAEVSNGARALHPPCVQIGVYRGRGIPTIARKWQVRVGILSQRALIFRTTTWGARACEATILKPCTGCGPSQSEFNRAYTAFSTVIDQSLSSCVELPARSVEVWLCVATRLAQPGDGRLVTARSIFVEACDARLDWAGGGG</sequence>
<protein>
    <submittedName>
        <fullName evidence="1">Uncharacterized protein</fullName>
    </submittedName>
</protein>
<reference evidence="1" key="1">
    <citation type="submission" date="2023-03" db="EMBL/GenBank/DDBJ databases">
        <title>Massive genome expansion in bonnet fungi (Mycena s.s.) driven by repeated elements and novel gene families across ecological guilds.</title>
        <authorList>
            <consortium name="Lawrence Berkeley National Laboratory"/>
            <person name="Harder C.B."/>
            <person name="Miyauchi S."/>
            <person name="Viragh M."/>
            <person name="Kuo A."/>
            <person name="Thoen E."/>
            <person name="Andreopoulos B."/>
            <person name="Lu D."/>
            <person name="Skrede I."/>
            <person name="Drula E."/>
            <person name="Henrissat B."/>
            <person name="Morin E."/>
            <person name="Kohler A."/>
            <person name="Barry K."/>
            <person name="LaButti K."/>
            <person name="Morin E."/>
            <person name="Salamov A."/>
            <person name="Lipzen A."/>
            <person name="Mereny Z."/>
            <person name="Hegedus B."/>
            <person name="Baldrian P."/>
            <person name="Stursova M."/>
            <person name="Weitz H."/>
            <person name="Taylor A."/>
            <person name="Grigoriev I.V."/>
            <person name="Nagy L.G."/>
            <person name="Martin F."/>
            <person name="Kauserud H."/>
        </authorList>
    </citation>
    <scope>NUCLEOTIDE SEQUENCE</scope>
    <source>
        <strain evidence="1">CBHHK067</strain>
    </source>
</reference>
<name>A0AAD7AWH9_MYCRO</name>
<dbReference type="EMBL" id="JARKIE010001515">
    <property type="protein sequence ID" value="KAJ7601638.1"/>
    <property type="molecule type" value="Genomic_DNA"/>
</dbReference>
<evidence type="ECO:0000313" key="1">
    <source>
        <dbReference type="EMBL" id="KAJ7601638.1"/>
    </source>
</evidence>
<dbReference type="Proteomes" id="UP001221757">
    <property type="component" value="Unassembled WGS sequence"/>
</dbReference>
<accession>A0AAD7AWH9</accession>
<proteinExistence type="predicted"/>
<comment type="caution">
    <text evidence="1">The sequence shown here is derived from an EMBL/GenBank/DDBJ whole genome shotgun (WGS) entry which is preliminary data.</text>
</comment>
<keyword evidence="2" id="KW-1185">Reference proteome</keyword>